<dbReference type="SUPFAM" id="SSF53686">
    <property type="entry name" value="Tryptophan synthase beta subunit-like PLP-dependent enzymes"/>
    <property type="match status" value="1"/>
</dbReference>
<evidence type="ECO:0000256" key="12">
    <source>
        <dbReference type="PIRSR" id="PIRSR604450-51"/>
    </source>
</evidence>
<keyword evidence="9 15" id="KW-0456">Lyase</keyword>
<comment type="catalytic activity">
    <reaction evidence="10">
        <text>O-phospho-L-homoserine + H2O = L-threonine + phosphate</text>
        <dbReference type="Rhea" id="RHEA:10840"/>
        <dbReference type="ChEBI" id="CHEBI:15377"/>
        <dbReference type="ChEBI" id="CHEBI:43474"/>
        <dbReference type="ChEBI" id="CHEBI:57590"/>
        <dbReference type="ChEBI" id="CHEBI:57926"/>
        <dbReference type="EC" id="4.2.3.1"/>
    </reaction>
</comment>
<dbReference type="AlphaFoldDB" id="A0AAU7K4X4"/>
<comment type="pathway">
    <text evidence="2">Amino-acid biosynthesis; L-threonine biosynthesis; L-threonine from L-aspartate: step 5/5.</text>
</comment>
<dbReference type="EC" id="4.2.3.1" evidence="4 11"/>
<sequence>MKLYSTNNKDLRVSFKEAVFNSMPQDKGLYMPVEIQPLDTEFIQNIEQYSLPEIAYKVASTLLKEEIPAEDLKALINDAINFEAPAVKLDDKTFVLELFHGPSLAFKDFGARFMSRVMAYFLKDGEQLLDVLVATSGDTGGAVALGFLGVPNTRVTILYPEGKVSPIQELQLTTNGKNIRAVEVKGTFDDCQALVKQAFADGELNAKFRLTSANSINISRLIPQTFYYFNTYAQLKKQGFKDVVFSVPSGNFGNIGAGLLAYKLGLPVKQFIAATNVNDTVPRFLESGIYETRPSTQTYSNAMDVGAPSNWVRIMDLFDQDLEAVKKVVTSYRFTDEETLEGIKELNNKLNYVACPHTAIAYLAIEKYRNENPADKSAAVFLSTAHACKFPDIFPADIAAKIEIPEQVKTLESRPKHADQLGVDFDGFKAYLLKG</sequence>
<proteinExistence type="inferred from homology"/>
<dbReference type="NCBIfam" id="TIGR00260">
    <property type="entry name" value="thrC"/>
    <property type="match status" value="1"/>
</dbReference>
<evidence type="ECO:0000259" key="14">
    <source>
        <dbReference type="Pfam" id="PF14821"/>
    </source>
</evidence>
<dbReference type="PANTHER" id="PTHR42690:SF1">
    <property type="entry name" value="THREONINE SYNTHASE-LIKE 2"/>
    <property type="match status" value="1"/>
</dbReference>
<evidence type="ECO:0000313" key="15">
    <source>
        <dbReference type="EMBL" id="XBO47655.1"/>
    </source>
</evidence>
<dbReference type="EMBL" id="CP157485">
    <property type="protein sequence ID" value="XBO47655.1"/>
    <property type="molecule type" value="Genomic_DNA"/>
</dbReference>
<dbReference type="InterPro" id="IPR000634">
    <property type="entry name" value="Ser/Thr_deHydtase_PyrdxlP-BS"/>
</dbReference>
<accession>A0AAU7K4X4</accession>
<evidence type="ECO:0000256" key="5">
    <source>
        <dbReference type="ARBA" id="ARBA00018679"/>
    </source>
</evidence>
<organism evidence="15">
    <name type="scientific">Pedobacter sp. KACC 23697</name>
    <dbReference type="NCBI Taxonomy" id="3149230"/>
    <lineage>
        <taxon>Bacteria</taxon>
        <taxon>Pseudomonadati</taxon>
        <taxon>Bacteroidota</taxon>
        <taxon>Sphingobacteriia</taxon>
        <taxon>Sphingobacteriales</taxon>
        <taxon>Sphingobacteriaceae</taxon>
        <taxon>Pedobacter</taxon>
    </lineage>
</organism>
<feature type="domain" description="Threonine synthase N-terminal" evidence="14">
    <location>
        <begin position="4"/>
        <end position="79"/>
    </location>
</feature>
<evidence type="ECO:0000256" key="1">
    <source>
        <dbReference type="ARBA" id="ARBA00001933"/>
    </source>
</evidence>
<evidence type="ECO:0000256" key="11">
    <source>
        <dbReference type="NCBIfam" id="TIGR00260"/>
    </source>
</evidence>
<dbReference type="InterPro" id="IPR029144">
    <property type="entry name" value="Thr_synth_N"/>
</dbReference>
<gene>
    <name evidence="15" type="primary">thrC</name>
    <name evidence="15" type="ORF">ABEG20_20405</name>
</gene>
<evidence type="ECO:0000259" key="13">
    <source>
        <dbReference type="Pfam" id="PF00291"/>
    </source>
</evidence>
<protein>
    <recommendedName>
        <fullName evidence="5 11">Threonine synthase</fullName>
        <ecNumber evidence="4 11">4.2.3.1</ecNumber>
    </recommendedName>
</protein>
<dbReference type="GO" id="GO:0004795">
    <property type="term" value="F:threonine synthase activity"/>
    <property type="evidence" value="ECO:0007669"/>
    <property type="project" value="UniProtKB-UniRule"/>
</dbReference>
<dbReference type="Gene3D" id="3.90.1380.10">
    <property type="entry name" value="Threonine synthase, N-terminal domain"/>
    <property type="match status" value="1"/>
</dbReference>
<name>A0AAU7K4X4_9SPHI</name>
<dbReference type="PROSITE" id="PS00165">
    <property type="entry name" value="DEHYDRATASE_SER_THR"/>
    <property type="match status" value="1"/>
</dbReference>
<keyword evidence="6" id="KW-0028">Amino-acid biosynthesis</keyword>
<dbReference type="GO" id="GO:0030170">
    <property type="term" value="F:pyridoxal phosphate binding"/>
    <property type="evidence" value="ECO:0007669"/>
    <property type="project" value="InterPro"/>
</dbReference>
<reference evidence="15" key="1">
    <citation type="submission" date="2024-05" db="EMBL/GenBank/DDBJ databases">
        <authorList>
            <person name="Kim S."/>
            <person name="Heo J."/>
            <person name="Choi H."/>
            <person name="Choi Y."/>
            <person name="Kwon S.-W."/>
            <person name="Kim Y."/>
        </authorList>
    </citation>
    <scope>NUCLEOTIDE SEQUENCE</scope>
    <source>
        <strain evidence="15">KACC 23697</strain>
    </source>
</reference>
<evidence type="ECO:0000256" key="2">
    <source>
        <dbReference type="ARBA" id="ARBA00004979"/>
    </source>
</evidence>
<evidence type="ECO:0000256" key="10">
    <source>
        <dbReference type="ARBA" id="ARBA00049144"/>
    </source>
</evidence>
<dbReference type="Pfam" id="PF14821">
    <property type="entry name" value="Thr_synth_N"/>
    <property type="match status" value="1"/>
</dbReference>
<feature type="domain" description="Tryptophan synthase beta chain-like PALP" evidence="13">
    <location>
        <begin position="96"/>
        <end position="380"/>
    </location>
</feature>
<dbReference type="Gene3D" id="3.40.50.1100">
    <property type="match status" value="2"/>
</dbReference>
<dbReference type="InterPro" id="IPR051166">
    <property type="entry name" value="Threonine_Synthase"/>
</dbReference>
<dbReference type="InterPro" id="IPR001926">
    <property type="entry name" value="TrpB-like_PALP"/>
</dbReference>
<evidence type="ECO:0000256" key="9">
    <source>
        <dbReference type="ARBA" id="ARBA00023239"/>
    </source>
</evidence>
<evidence type="ECO:0000256" key="8">
    <source>
        <dbReference type="ARBA" id="ARBA00022898"/>
    </source>
</evidence>
<dbReference type="Pfam" id="PF00291">
    <property type="entry name" value="PALP"/>
    <property type="match status" value="1"/>
</dbReference>
<evidence type="ECO:0000256" key="4">
    <source>
        <dbReference type="ARBA" id="ARBA00013028"/>
    </source>
</evidence>
<dbReference type="InterPro" id="IPR037158">
    <property type="entry name" value="Thr_synth_N_sf"/>
</dbReference>
<dbReference type="RefSeq" id="WP_406825072.1">
    <property type="nucleotide sequence ID" value="NZ_CP157485.1"/>
</dbReference>
<evidence type="ECO:0000256" key="6">
    <source>
        <dbReference type="ARBA" id="ARBA00022605"/>
    </source>
</evidence>
<evidence type="ECO:0000256" key="7">
    <source>
        <dbReference type="ARBA" id="ARBA00022697"/>
    </source>
</evidence>
<evidence type="ECO:0000256" key="3">
    <source>
        <dbReference type="ARBA" id="ARBA00005517"/>
    </source>
</evidence>
<feature type="modified residue" description="N6-(pyridoxal phosphate)lysine" evidence="12">
    <location>
        <position position="107"/>
    </location>
</feature>
<dbReference type="InterPro" id="IPR004450">
    <property type="entry name" value="Thr_synthase-like"/>
</dbReference>
<comment type="similarity">
    <text evidence="3">Belongs to the threonine synthase family.</text>
</comment>
<comment type="cofactor">
    <cofactor evidence="1 12">
        <name>pyridoxal 5'-phosphate</name>
        <dbReference type="ChEBI" id="CHEBI:597326"/>
    </cofactor>
</comment>
<keyword evidence="8 12" id="KW-0663">Pyridoxal phosphate</keyword>
<keyword evidence="7" id="KW-0791">Threonine biosynthesis</keyword>
<dbReference type="GO" id="GO:0009088">
    <property type="term" value="P:threonine biosynthetic process"/>
    <property type="evidence" value="ECO:0007669"/>
    <property type="project" value="UniProtKB-UniRule"/>
</dbReference>
<dbReference type="InterPro" id="IPR036052">
    <property type="entry name" value="TrpB-like_PALP_sf"/>
</dbReference>
<dbReference type="PANTHER" id="PTHR42690">
    <property type="entry name" value="THREONINE SYNTHASE FAMILY MEMBER"/>
    <property type="match status" value="1"/>
</dbReference>